<organism evidence="3 4">
    <name type="scientific">Catenaria anguillulae PL171</name>
    <dbReference type="NCBI Taxonomy" id="765915"/>
    <lineage>
        <taxon>Eukaryota</taxon>
        <taxon>Fungi</taxon>
        <taxon>Fungi incertae sedis</taxon>
        <taxon>Blastocladiomycota</taxon>
        <taxon>Blastocladiomycetes</taxon>
        <taxon>Blastocladiales</taxon>
        <taxon>Catenariaceae</taxon>
        <taxon>Catenaria</taxon>
    </lineage>
</organism>
<evidence type="ECO:0000256" key="1">
    <source>
        <dbReference type="SAM" id="Phobius"/>
    </source>
</evidence>
<dbReference type="STRING" id="765915.A0A1Y2I2N6"/>
<feature type="non-terminal residue" evidence="3">
    <location>
        <position position="1"/>
    </location>
</feature>
<dbReference type="AlphaFoldDB" id="A0A1Y2I2N6"/>
<comment type="caution">
    <text evidence="3">The sequence shown here is derived from an EMBL/GenBank/DDBJ whole genome shotgun (WGS) entry which is preliminary data.</text>
</comment>
<keyword evidence="1" id="KW-0812">Transmembrane</keyword>
<protein>
    <submittedName>
        <fullName evidence="3">Delta-12 fatty acid desaturase</fullName>
    </submittedName>
</protein>
<dbReference type="PANTHER" id="PTHR32100">
    <property type="entry name" value="OMEGA-6 FATTY ACID DESATURASE, CHLOROPLASTIC"/>
    <property type="match status" value="1"/>
</dbReference>
<keyword evidence="1" id="KW-1133">Transmembrane helix</keyword>
<feature type="domain" description="Fatty acid desaturase" evidence="2">
    <location>
        <begin position="77"/>
        <end position="353"/>
    </location>
</feature>
<dbReference type="OrthoDB" id="1461976at2759"/>
<sequence length="391" mass="44356">RNADKAGYQPIDMSIKEIRDKIPAEYFVRSTFWSSMYLVHDLILASALFYGALHIDSFAASSFADPTLALAAKWGLWAAYWIAQGIVCTGIWVIAHECGHQAFSPSKAINNSVGYILHTALLVPYHSWRITHSTHHKSTNHMTRDQVFVPSTREQVIASNPKLKQRNESPEYDSGFHSLLEESPIYSLVTMIGMLLFGWPAYIISNVSGQTYPEYGWASHFFPTAPFFERRDYWDIVSSDIGVLAVLGGLGYASSVFGIAAVVKFYVIPYLFVNHWLVLITYLQHTHKELPHYSPEAFTFLRGAVATVDRDYGILNYFFHNIADSHVAHHLFSQMPHYNAVKATKIIREALKGTPYYVADNTPIAKALWQTWTECKFVEPVDSADVLWYNN</sequence>
<dbReference type="GO" id="GO:0006629">
    <property type="term" value="P:lipid metabolic process"/>
    <property type="evidence" value="ECO:0007669"/>
    <property type="project" value="InterPro"/>
</dbReference>
<evidence type="ECO:0000259" key="2">
    <source>
        <dbReference type="Pfam" id="PF00487"/>
    </source>
</evidence>
<accession>A0A1Y2I2N6</accession>
<reference evidence="3 4" key="1">
    <citation type="submission" date="2016-07" db="EMBL/GenBank/DDBJ databases">
        <title>Pervasive Adenine N6-methylation of Active Genes in Fungi.</title>
        <authorList>
            <consortium name="DOE Joint Genome Institute"/>
            <person name="Mondo S.J."/>
            <person name="Dannebaum R.O."/>
            <person name="Kuo R.C."/>
            <person name="Labutti K."/>
            <person name="Haridas S."/>
            <person name="Kuo A."/>
            <person name="Salamov A."/>
            <person name="Ahrendt S.R."/>
            <person name="Lipzen A."/>
            <person name="Sullivan W."/>
            <person name="Andreopoulos W.B."/>
            <person name="Clum A."/>
            <person name="Lindquist E."/>
            <person name="Daum C."/>
            <person name="Ramamoorthy G.K."/>
            <person name="Gryganskyi A."/>
            <person name="Culley D."/>
            <person name="Magnuson J.K."/>
            <person name="James T.Y."/>
            <person name="O'Malley M.A."/>
            <person name="Stajich J.E."/>
            <person name="Spatafora J.W."/>
            <person name="Visel A."/>
            <person name="Grigoriev I.V."/>
        </authorList>
    </citation>
    <scope>NUCLEOTIDE SEQUENCE [LARGE SCALE GENOMIC DNA]</scope>
    <source>
        <strain evidence="3 4">PL171</strain>
    </source>
</reference>
<dbReference type="InterPro" id="IPR012171">
    <property type="entry name" value="Fatty_acid_desaturase"/>
</dbReference>
<keyword evidence="1" id="KW-0472">Membrane</keyword>
<feature type="transmembrane region" description="Helical" evidence="1">
    <location>
        <begin position="32"/>
        <end position="53"/>
    </location>
</feature>
<keyword evidence="4" id="KW-1185">Reference proteome</keyword>
<dbReference type="GO" id="GO:0016491">
    <property type="term" value="F:oxidoreductase activity"/>
    <property type="evidence" value="ECO:0007669"/>
    <property type="project" value="InterPro"/>
</dbReference>
<proteinExistence type="predicted"/>
<dbReference type="EMBL" id="MCFL01000003">
    <property type="protein sequence ID" value="ORZ40233.1"/>
    <property type="molecule type" value="Genomic_DNA"/>
</dbReference>
<feature type="transmembrane region" description="Helical" evidence="1">
    <location>
        <begin position="241"/>
        <end position="260"/>
    </location>
</feature>
<dbReference type="Proteomes" id="UP000193411">
    <property type="component" value="Unassembled WGS sequence"/>
</dbReference>
<evidence type="ECO:0000313" key="4">
    <source>
        <dbReference type="Proteomes" id="UP000193411"/>
    </source>
</evidence>
<dbReference type="Pfam" id="PF00487">
    <property type="entry name" value="FA_desaturase"/>
    <property type="match status" value="1"/>
</dbReference>
<feature type="transmembrane region" description="Helical" evidence="1">
    <location>
        <begin position="185"/>
        <end position="204"/>
    </location>
</feature>
<dbReference type="InterPro" id="IPR005804">
    <property type="entry name" value="FA_desaturase_dom"/>
</dbReference>
<evidence type="ECO:0000313" key="3">
    <source>
        <dbReference type="EMBL" id="ORZ40233.1"/>
    </source>
</evidence>
<dbReference type="CDD" id="cd03507">
    <property type="entry name" value="Delta12-FADS-like"/>
    <property type="match status" value="1"/>
</dbReference>
<name>A0A1Y2I2N6_9FUNG</name>
<feature type="transmembrane region" description="Helical" evidence="1">
    <location>
        <begin position="74"/>
        <end position="95"/>
    </location>
</feature>
<feature type="non-terminal residue" evidence="3">
    <location>
        <position position="391"/>
    </location>
</feature>
<gene>
    <name evidence="3" type="ORF">BCR44DRAFT_99278</name>
</gene>